<evidence type="ECO:0000256" key="3">
    <source>
        <dbReference type="ARBA" id="ARBA00022801"/>
    </source>
</evidence>
<feature type="active site" evidence="8">
    <location>
        <position position="628"/>
    </location>
</feature>
<dbReference type="EC" id="3.2.1.4" evidence="9"/>
<evidence type="ECO:0000313" key="12">
    <source>
        <dbReference type="Proteomes" id="UP000673691"/>
    </source>
</evidence>
<keyword evidence="4 9" id="KW-0136">Cellulose degradation</keyword>
<name>A0A8H8A139_9FUNG</name>
<evidence type="ECO:0000313" key="11">
    <source>
        <dbReference type="EMBL" id="KAG5462708.1"/>
    </source>
</evidence>
<keyword evidence="5 8" id="KW-0119">Carbohydrate metabolism</keyword>
<feature type="non-terminal residue" evidence="11">
    <location>
        <position position="1"/>
    </location>
</feature>
<feature type="domain" description="Glycoside hydrolase family 9" evidence="10">
    <location>
        <begin position="228"/>
        <end position="647"/>
    </location>
</feature>
<reference evidence="11 12" key="1">
    <citation type="journal article" name="Sci. Rep.">
        <title>Genome-scale phylogenetic analyses confirm Olpidium as the closest living zoosporic fungus to the non-flagellated, terrestrial fungi.</title>
        <authorList>
            <person name="Chang Y."/>
            <person name="Rochon D."/>
            <person name="Sekimoto S."/>
            <person name="Wang Y."/>
            <person name="Chovatia M."/>
            <person name="Sandor L."/>
            <person name="Salamov A."/>
            <person name="Grigoriev I.V."/>
            <person name="Stajich J.E."/>
            <person name="Spatafora J.W."/>
        </authorList>
    </citation>
    <scope>NUCLEOTIDE SEQUENCE [LARGE SCALE GENOMIC DNA]</scope>
    <source>
        <strain evidence="11">S191</strain>
    </source>
</reference>
<gene>
    <name evidence="11" type="ORF">BJ554DRAFT_3936</name>
</gene>
<evidence type="ECO:0000256" key="7">
    <source>
        <dbReference type="ARBA" id="ARBA00023326"/>
    </source>
</evidence>
<accession>A0A8H8A139</accession>
<protein>
    <recommendedName>
        <fullName evidence="9">Endoglucanase</fullName>
        <ecNumber evidence="9">3.2.1.4</ecNumber>
    </recommendedName>
</protein>
<keyword evidence="3 8" id="KW-0378">Hydrolase</keyword>
<dbReference type="EMBL" id="JAEFCI010001743">
    <property type="protein sequence ID" value="KAG5462708.1"/>
    <property type="molecule type" value="Genomic_DNA"/>
</dbReference>
<dbReference type="GO" id="GO:0030245">
    <property type="term" value="P:cellulose catabolic process"/>
    <property type="evidence" value="ECO:0007669"/>
    <property type="project" value="UniProtKB-KW"/>
</dbReference>
<dbReference type="InterPro" id="IPR012341">
    <property type="entry name" value="6hp_glycosidase-like_sf"/>
</dbReference>
<evidence type="ECO:0000256" key="4">
    <source>
        <dbReference type="ARBA" id="ARBA00023001"/>
    </source>
</evidence>
<proteinExistence type="inferred from homology"/>
<feature type="active site" evidence="8">
    <location>
        <position position="637"/>
    </location>
</feature>
<evidence type="ECO:0000256" key="1">
    <source>
        <dbReference type="ARBA" id="ARBA00000966"/>
    </source>
</evidence>
<organism evidence="11 12">
    <name type="scientific">Olpidium bornovanus</name>
    <dbReference type="NCBI Taxonomy" id="278681"/>
    <lineage>
        <taxon>Eukaryota</taxon>
        <taxon>Fungi</taxon>
        <taxon>Fungi incertae sedis</taxon>
        <taxon>Olpidiomycota</taxon>
        <taxon>Olpidiomycotina</taxon>
        <taxon>Olpidiomycetes</taxon>
        <taxon>Olpidiales</taxon>
        <taxon>Olpidiaceae</taxon>
        <taxon>Olpidium</taxon>
    </lineage>
</organism>
<evidence type="ECO:0000259" key="10">
    <source>
        <dbReference type="Pfam" id="PF00759"/>
    </source>
</evidence>
<dbReference type="SUPFAM" id="SSF48208">
    <property type="entry name" value="Six-hairpin glycosidases"/>
    <property type="match status" value="1"/>
</dbReference>
<dbReference type="Pfam" id="PF00759">
    <property type="entry name" value="Glyco_hydro_9"/>
    <property type="match status" value="1"/>
</dbReference>
<dbReference type="OrthoDB" id="10257085at2759"/>
<dbReference type="InterPro" id="IPR001701">
    <property type="entry name" value="Glyco_hydro_9"/>
</dbReference>
<sequence length="771" mass="84865">EYFGAPSAGQEDRASVRRTSARRRSLTCCPVRRRKPGVPAISPVARRVARAVCAHPSRDAPLAFCAALRRARFPRASVRLRRPRQDKPPVWPGAPAGAGWRVRDAGDQQIRLRGCASQIASVLPRSAIGSRGRASAGVEDAFLLRLQRRVFGNSGRTSVAAGQFRRMLPVQPDEVSLAHWKRLLDIISKHNEVDATEGFHRHAGVFPNTHITSAYQTLTDQCRSPCIAIIIAKLAFSIYIFGDAMAKVNEKKEALKILRWGAQYFINGHPAPNVLIGVLGLSEVSPPCALLGLRLAFNIDFGYFGPPEEYEQWVPMGVKRQAFYVNEKNPSSEMAGSVAAALAATSVVWKNDDAAFADECLRHAKELFSFADKFRGTYRTGEVGFANTKQWYPSSGFLDELGSAAVWLHIATNEAVYLQKAQNFSADAYPVEYSWDQSMPAVLVLLYKLTGEQVYADKLSAFFRAYLPGGSVKRTPKGLSYYLYCTLGSFAVETSNREKCYSSTARGLRLWGSLRYAANHAFLALAHAKLLEEKQGPVAFVSSLRNFAVQQINYMLGDSGRSWEVGFGENFPKLPYHKGSYNSFLDYPMRGQPQGVVGEDFLRSPTPNRFILYGALVGGPRDDDSFVDDRTNYEFTEVTQDYNAYVTCSDHTDNVSLESPGAKHLDACRGFTGALAGLIDLYLKKGATFKLGSDCNLDLGWGHPNADEKLKPVWPAGDCYHTCDPCSAEIIQATNNTTNAPKSAASPPELRTVLAIVSSALILAVSAWLHR</sequence>
<keyword evidence="7 8" id="KW-0624">Polysaccharide degradation</keyword>
<evidence type="ECO:0000256" key="8">
    <source>
        <dbReference type="PROSITE-ProRule" id="PRU10060"/>
    </source>
</evidence>
<evidence type="ECO:0000256" key="9">
    <source>
        <dbReference type="RuleBase" id="RU361166"/>
    </source>
</evidence>
<dbReference type="PROSITE" id="PS00698">
    <property type="entry name" value="GH9_3"/>
    <property type="match status" value="1"/>
</dbReference>
<keyword evidence="12" id="KW-1185">Reference proteome</keyword>
<comment type="catalytic activity">
    <reaction evidence="1 9">
        <text>Endohydrolysis of (1-&gt;4)-beta-D-glucosidic linkages in cellulose, lichenin and cereal beta-D-glucans.</text>
        <dbReference type="EC" id="3.2.1.4"/>
    </reaction>
</comment>
<dbReference type="Proteomes" id="UP000673691">
    <property type="component" value="Unassembled WGS sequence"/>
</dbReference>
<dbReference type="Gene3D" id="1.50.10.10">
    <property type="match status" value="1"/>
</dbReference>
<evidence type="ECO:0000256" key="2">
    <source>
        <dbReference type="ARBA" id="ARBA00007072"/>
    </source>
</evidence>
<dbReference type="InterPro" id="IPR008928">
    <property type="entry name" value="6-hairpin_glycosidase_sf"/>
</dbReference>
<dbReference type="PANTHER" id="PTHR22298">
    <property type="entry name" value="ENDO-1,4-BETA-GLUCANASE"/>
    <property type="match status" value="1"/>
</dbReference>
<evidence type="ECO:0000256" key="6">
    <source>
        <dbReference type="ARBA" id="ARBA00023295"/>
    </source>
</evidence>
<comment type="caution">
    <text evidence="11">The sequence shown here is derived from an EMBL/GenBank/DDBJ whole genome shotgun (WGS) entry which is preliminary data.</text>
</comment>
<evidence type="ECO:0000256" key="5">
    <source>
        <dbReference type="ARBA" id="ARBA00023277"/>
    </source>
</evidence>
<dbReference type="GO" id="GO:0008810">
    <property type="term" value="F:cellulase activity"/>
    <property type="evidence" value="ECO:0007669"/>
    <property type="project" value="UniProtKB-EC"/>
</dbReference>
<dbReference type="AlphaFoldDB" id="A0A8H8A139"/>
<comment type="similarity">
    <text evidence="2 8 9">Belongs to the glycosyl hydrolase 9 (cellulase E) family.</text>
</comment>
<keyword evidence="6 8" id="KW-0326">Glycosidase</keyword>
<dbReference type="InterPro" id="IPR033126">
    <property type="entry name" value="Glyco_hydro_9_Asp/Glu_AS"/>
</dbReference>